<dbReference type="Pfam" id="PF18962">
    <property type="entry name" value="Por_Secre_tail"/>
    <property type="match status" value="1"/>
</dbReference>
<protein>
    <recommendedName>
        <fullName evidence="2">Secretion system C-terminal sorting domain-containing protein</fullName>
    </recommendedName>
</protein>
<dbReference type="PANTHER" id="PTHR44103">
    <property type="entry name" value="PROPROTEIN CONVERTASE P"/>
    <property type="match status" value="1"/>
</dbReference>
<comment type="caution">
    <text evidence="3">The sequence shown here is derived from an EMBL/GenBank/DDBJ whole genome shotgun (WGS) entry which is preliminary data.</text>
</comment>
<accession>A0ABP9D8E7</accession>
<proteinExistence type="predicted"/>
<evidence type="ECO:0000313" key="4">
    <source>
        <dbReference type="Proteomes" id="UP001500298"/>
    </source>
</evidence>
<dbReference type="InterPro" id="IPR026444">
    <property type="entry name" value="Secre_tail"/>
</dbReference>
<sequence length="718" mass="80686">MNSMNKQLLILSFFCWLPVLGWGQANTYALIPSQQITVTQKEDTQLSQAWAGGLNAVYFQSMDLNEDGMEDLVGFDKSAGRLSIFIKKENTFQYSPEYTTLFPEFLYWFALVDYNCDGHKDLFTGDNNTVYLYPNTSSENLSLFGERIKLETTNSLGNPTSLRIPITDIPSFTDIDGDGDIDVFTYDSNGNIQWHKNFSMEENNDCQQILLALEDRQWGNIRECGDCATFLFSEEETCEGNSNLRPAHAGGSLLLADLNQNGVRDLVSSEVECTTLFPFLNEGTTEMPQFSMLNEEVFSENSNKVDLVFPSLSAIKLDNKITLLGSSNLFVDDLYAIDFSHSSYQYELSENNTYTLKSTSFLQEEMIDIGAFSTLSTADIDKDGDTDLLIGQRGQSERAAQLFLFENIGTDIAPEFTLQSENYLNLSSLELYDLTPQWADLDQDGLLDLLFLGRDTPFSSQTQVYYLPQTSEGWNLDNLQTLDIRLFPQSTLNLQDINGDQLLDILSGDFNGTLHTYINQGNLSFEKQSTPFLGINDFQNRYPSILLLDFNEDGKEDLLLGGNDGKLKIAYDYKNQETPIFQEELMYNPQSAQLYPSRLGRHLSLAPLGNFILSGSAAGGILLFEKGLFEVTATIEEKQPTTPITLYPNPAQEYLKIANQATTPATIRMIQADGRHKATWQVPANQTKTFDISSWGKGGYFCMVEVGGEVYRQKIIIK</sequence>
<dbReference type="InterPro" id="IPR013517">
    <property type="entry name" value="FG-GAP"/>
</dbReference>
<gene>
    <name evidence="3" type="ORF">GCM10023331_15980</name>
</gene>
<evidence type="ECO:0000313" key="3">
    <source>
        <dbReference type="EMBL" id="GAA4831533.1"/>
    </source>
</evidence>
<dbReference type="NCBIfam" id="TIGR04183">
    <property type="entry name" value="Por_Secre_tail"/>
    <property type="match status" value="1"/>
</dbReference>
<name>A0ABP9D8E7_9BACT</name>
<feature type="domain" description="Secretion system C-terminal sorting" evidence="2">
    <location>
        <begin position="646"/>
        <end position="717"/>
    </location>
</feature>
<dbReference type="PANTHER" id="PTHR44103:SF1">
    <property type="entry name" value="PROPROTEIN CONVERTASE P"/>
    <property type="match status" value="1"/>
</dbReference>
<dbReference type="Gene3D" id="2.130.10.130">
    <property type="entry name" value="Integrin alpha, N-terminal"/>
    <property type="match status" value="2"/>
</dbReference>
<reference evidence="4" key="1">
    <citation type="journal article" date="2019" name="Int. J. Syst. Evol. Microbiol.">
        <title>The Global Catalogue of Microorganisms (GCM) 10K type strain sequencing project: providing services to taxonomists for standard genome sequencing and annotation.</title>
        <authorList>
            <consortium name="The Broad Institute Genomics Platform"/>
            <consortium name="The Broad Institute Genome Sequencing Center for Infectious Disease"/>
            <person name="Wu L."/>
            <person name="Ma J."/>
        </authorList>
    </citation>
    <scope>NUCLEOTIDE SEQUENCE [LARGE SCALE GENOMIC DNA]</scope>
    <source>
        <strain evidence="4">JCM 18326</strain>
    </source>
</reference>
<dbReference type="Proteomes" id="UP001500298">
    <property type="component" value="Unassembled WGS sequence"/>
</dbReference>
<dbReference type="InterPro" id="IPR028994">
    <property type="entry name" value="Integrin_alpha_N"/>
</dbReference>
<organism evidence="3 4">
    <name type="scientific">Algivirga pacifica</name>
    <dbReference type="NCBI Taxonomy" id="1162670"/>
    <lineage>
        <taxon>Bacteria</taxon>
        <taxon>Pseudomonadati</taxon>
        <taxon>Bacteroidota</taxon>
        <taxon>Cytophagia</taxon>
        <taxon>Cytophagales</taxon>
        <taxon>Flammeovirgaceae</taxon>
        <taxon>Algivirga</taxon>
    </lineage>
</organism>
<keyword evidence="4" id="KW-1185">Reference proteome</keyword>
<evidence type="ECO:0000256" key="1">
    <source>
        <dbReference type="ARBA" id="ARBA00022729"/>
    </source>
</evidence>
<dbReference type="Pfam" id="PF13517">
    <property type="entry name" value="FG-GAP_3"/>
    <property type="match status" value="3"/>
</dbReference>
<dbReference type="EMBL" id="BAABJX010000024">
    <property type="protein sequence ID" value="GAA4831533.1"/>
    <property type="molecule type" value="Genomic_DNA"/>
</dbReference>
<evidence type="ECO:0000259" key="2">
    <source>
        <dbReference type="Pfam" id="PF18962"/>
    </source>
</evidence>
<dbReference type="SUPFAM" id="SSF69318">
    <property type="entry name" value="Integrin alpha N-terminal domain"/>
    <property type="match status" value="2"/>
</dbReference>
<keyword evidence="1" id="KW-0732">Signal</keyword>